<proteinExistence type="predicted"/>
<keyword evidence="3" id="KW-1185">Reference proteome</keyword>
<name>A0A9P4IKK4_9PEZI</name>
<evidence type="ECO:0000313" key="3">
    <source>
        <dbReference type="Proteomes" id="UP000799772"/>
    </source>
</evidence>
<dbReference type="OrthoDB" id="4850726at2759"/>
<reference evidence="2" key="1">
    <citation type="journal article" date="2020" name="Stud. Mycol.">
        <title>101 Dothideomycetes genomes: a test case for predicting lifestyles and emergence of pathogens.</title>
        <authorList>
            <person name="Haridas S."/>
            <person name="Albert R."/>
            <person name="Binder M."/>
            <person name="Bloem J."/>
            <person name="Labutti K."/>
            <person name="Salamov A."/>
            <person name="Andreopoulos B."/>
            <person name="Baker S."/>
            <person name="Barry K."/>
            <person name="Bills G."/>
            <person name="Bluhm B."/>
            <person name="Cannon C."/>
            <person name="Castanera R."/>
            <person name="Culley D."/>
            <person name="Daum C."/>
            <person name="Ezra D."/>
            <person name="Gonzalez J."/>
            <person name="Henrissat B."/>
            <person name="Kuo A."/>
            <person name="Liang C."/>
            <person name="Lipzen A."/>
            <person name="Lutzoni F."/>
            <person name="Magnuson J."/>
            <person name="Mondo S."/>
            <person name="Nolan M."/>
            <person name="Ohm R."/>
            <person name="Pangilinan J."/>
            <person name="Park H.-J."/>
            <person name="Ramirez L."/>
            <person name="Alfaro M."/>
            <person name="Sun H."/>
            <person name="Tritt A."/>
            <person name="Yoshinaga Y."/>
            <person name="Zwiers L.-H."/>
            <person name="Turgeon B."/>
            <person name="Goodwin S."/>
            <person name="Spatafora J."/>
            <person name="Crous P."/>
            <person name="Grigoriev I."/>
        </authorList>
    </citation>
    <scope>NUCLEOTIDE SEQUENCE</scope>
    <source>
        <strain evidence="2">CBS 133067</strain>
    </source>
</reference>
<dbReference type="Pfam" id="PF26639">
    <property type="entry name" value="Het-6_barrel"/>
    <property type="match status" value="1"/>
</dbReference>
<dbReference type="PANTHER" id="PTHR24148:SF64">
    <property type="entry name" value="HETEROKARYON INCOMPATIBILITY DOMAIN-CONTAINING PROTEIN"/>
    <property type="match status" value="1"/>
</dbReference>
<organism evidence="2 3">
    <name type="scientific">Rhizodiscina lignyota</name>
    <dbReference type="NCBI Taxonomy" id="1504668"/>
    <lineage>
        <taxon>Eukaryota</taxon>
        <taxon>Fungi</taxon>
        <taxon>Dikarya</taxon>
        <taxon>Ascomycota</taxon>
        <taxon>Pezizomycotina</taxon>
        <taxon>Dothideomycetes</taxon>
        <taxon>Pleosporomycetidae</taxon>
        <taxon>Aulographales</taxon>
        <taxon>Rhizodiscinaceae</taxon>
        <taxon>Rhizodiscina</taxon>
    </lineage>
</organism>
<sequence>MAEVEHHYFQYNPIESAEIRLVQFHETENGISGRFETFLLDDESRPVPAYRALSYVWSLHGNIPTISWSITVDNKILLVLDSLCPFFEVLKAKMHILDCTWWWIDSLSVNQKDFPEKGNQVRLMSRIYKQAEETVVWLGERSDDSEDAMEFINLLHRMGPIQLPYPEIPEELKQPCFDSKWTALKKILERKWWTRIWTIQEYALSKRVSLWCGDRIVSREAFSHSLELLNRPHNKDVPDGPAFANGWNRRRVQMWHTLKSQPEFRNLAGMSLAALAAYCGNCDATDDRDRLYALRAIATDYELLEVDYTLSTEDVYLRFTQSFISHHRSLDIICLAHTYWQFEGSSLPSWVPDWRRKTYSLVIPQMISQTSRGEIGNLRPTSIVKPSQITMEYSASGHIPAVFTFVGTTLIVQGIILDVVDGLGTSESSELVQSSAPIISSQEASHNVEYSALDSLKSICNCIVLSRKDRYLQEPVPMKDFIWSFWVLCSDVRNNCAADIHPTFVNWFNGSRHLLVRGATLDSIVAQSALSDDSSLSQGPESLDGRSIQIQDSFLGRFYDTVIRMSRRLLVGETGILGMAPGRAKKGDYICILKGCSVPVILRRTADVGLYSFVGECFVDGYMSGEAFHNPKLREKSISIC</sequence>
<dbReference type="PANTHER" id="PTHR24148">
    <property type="entry name" value="ANKYRIN REPEAT DOMAIN-CONTAINING PROTEIN 39 HOMOLOG-RELATED"/>
    <property type="match status" value="1"/>
</dbReference>
<dbReference type="InterPro" id="IPR010730">
    <property type="entry name" value="HET"/>
</dbReference>
<dbReference type="EMBL" id="ML978122">
    <property type="protein sequence ID" value="KAF2103265.1"/>
    <property type="molecule type" value="Genomic_DNA"/>
</dbReference>
<comment type="caution">
    <text evidence="2">The sequence shown here is derived from an EMBL/GenBank/DDBJ whole genome shotgun (WGS) entry which is preliminary data.</text>
</comment>
<feature type="domain" description="Heterokaryon incompatibility" evidence="1">
    <location>
        <begin position="50"/>
        <end position="201"/>
    </location>
</feature>
<evidence type="ECO:0000259" key="1">
    <source>
        <dbReference type="Pfam" id="PF06985"/>
    </source>
</evidence>
<protein>
    <recommendedName>
        <fullName evidence="1">Heterokaryon incompatibility domain-containing protein</fullName>
    </recommendedName>
</protein>
<dbReference type="Proteomes" id="UP000799772">
    <property type="component" value="Unassembled WGS sequence"/>
</dbReference>
<dbReference type="InterPro" id="IPR052895">
    <property type="entry name" value="HetReg/Transcr_Mod"/>
</dbReference>
<accession>A0A9P4IKK4</accession>
<evidence type="ECO:0000313" key="2">
    <source>
        <dbReference type="EMBL" id="KAF2103265.1"/>
    </source>
</evidence>
<dbReference type="AlphaFoldDB" id="A0A9P4IKK4"/>
<gene>
    <name evidence="2" type="ORF">NA57DRAFT_72240</name>
</gene>
<dbReference type="Pfam" id="PF06985">
    <property type="entry name" value="HET"/>
    <property type="match status" value="1"/>
</dbReference>